<feature type="compositionally biased region" description="Basic and acidic residues" evidence="14">
    <location>
        <begin position="737"/>
        <end position="746"/>
    </location>
</feature>
<feature type="compositionally biased region" description="Polar residues" evidence="14">
    <location>
        <begin position="585"/>
        <end position="595"/>
    </location>
</feature>
<feature type="compositionally biased region" description="Polar residues" evidence="14">
    <location>
        <begin position="811"/>
        <end position="830"/>
    </location>
</feature>
<evidence type="ECO:0000256" key="14">
    <source>
        <dbReference type="SAM" id="MobiDB-lite"/>
    </source>
</evidence>
<dbReference type="InterPro" id="IPR003593">
    <property type="entry name" value="AAA+_ATPase"/>
</dbReference>
<feature type="region of interest" description="Disordered" evidence="14">
    <location>
        <begin position="428"/>
        <end position="501"/>
    </location>
</feature>
<dbReference type="GO" id="GO:0045815">
    <property type="term" value="P:transcription initiation-coupled chromatin remodeling"/>
    <property type="evidence" value="ECO:0007669"/>
    <property type="project" value="TreeGrafter"/>
</dbReference>
<dbReference type="InterPro" id="IPR045199">
    <property type="entry name" value="ATAD2-like"/>
</dbReference>
<dbReference type="GO" id="GO:0016887">
    <property type="term" value="F:ATP hydrolysis activity"/>
    <property type="evidence" value="ECO:0007669"/>
    <property type="project" value="InterPro"/>
</dbReference>
<evidence type="ECO:0000256" key="10">
    <source>
        <dbReference type="ARBA" id="ARBA00023117"/>
    </source>
</evidence>
<dbReference type="PROSITE" id="PS50082">
    <property type="entry name" value="WD_REPEATS_2"/>
    <property type="match status" value="5"/>
</dbReference>
<feature type="compositionally biased region" description="Basic and acidic residues" evidence="14">
    <location>
        <begin position="702"/>
        <end position="712"/>
    </location>
</feature>
<feature type="compositionally biased region" description="Low complexity" evidence="14">
    <location>
        <begin position="767"/>
        <end position="788"/>
    </location>
</feature>
<feature type="compositionally biased region" description="Acidic residues" evidence="14">
    <location>
        <begin position="944"/>
        <end position="955"/>
    </location>
</feature>
<dbReference type="EMBL" id="AWNI01000038">
    <property type="protein sequence ID" value="ETS60280.1"/>
    <property type="molecule type" value="Genomic_DNA"/>
</dbReference>
<dbReference type="Pfam" id="PF17862">
    <property type="entry name" value="AAA_lid_3"/>
    <property type="match status" value="1"/>
</dbReference>
<dbReference type="InterPro" id="IPR003960">
    <property type="entry name" value="ATPase_AAA_CS"/>
</dbReference>
<comment type="similarity">
    <text evidence="3">Belongs to the AAA ATPase family.</text>
</comment>
<keyword evidence="7" id="KW-0547">Nucleotide-binding</keyword>
<dbReference type="FunFam" id="3.40.50.300:FF:000061">
    <property type="entry name" value="ATPase family, AAA domain-containing 2"/>
    <property type="match status" value="1"/>
</dbReference>
<feature type="compositionally biased region" description="Acidic residues" evidence="14">
    <location>
        <begin position="1001"/>
        <end position="1012"/>
    </location>
</feature>
<feature type="region of interest" description="Disordered" evidence="14">
    <location>
        <begin position="655"/>
        <end position="1096"/>
    </location>
</feature>
<feature type="compositionally biased region" description="Low complexity" evidence="14">
    <location>
        <begin position="657"/>
        <end position="683"/>
    </location>
</feature>
<dbReference type="PROSITE" id="PS00678">
    <property type="entry name" value="WD_REPEATS_1"/>
    <property type="match status" value="1"/>
</dbReference>
<dbReference type="PROSITE" id="PS00674">
    <property type="entry name" value="AAA"/>
    <property type="match status" value="1"/>
</dbReference>
<name>W3VFK9_MOEAP</name>
<feature type="repeat" description="WD" evidence="13">
    <location>
        <begin position="71"/>
        <end position="103"/>
    </location>
</feature>
<feature type="compositionally biased region" description="Basic and acidic residues" evidence="14">
    <location>
        <begin position="869"/>
        <end position="883"/>
    </location>
</feature>
<feature type="compositionally biased region" description="Gly residues" evidence="14">
    <location>
        <begin position="1166"/>
        <end position="1185"/>
    </location>
</feature>
<dbReference type="GO" id="GO:0042393">
    <property type="term" value="F:histone binding"/>
    <property type="evidence" value="ECO:0007669"/>
    <property type="project" value="UniProtKB-ARBA"/>
</dbReference>
<accession>W3VFK9</accession>
<feature type="region of interest" description="Disordered" evidence="14">
    <location>
        <begin position="1855"/>
        <end position="1883"/>
    </location>
</feature>
<dbReference type="SMART" id="SM00320">
    <property type="entry name" value="WD40"/>
    <property type="match status" value="7"/>
</dbReference>
<dbReference type="GO" id="GO:0097361">
    <property type="term" value="C:cytosolic [4Fe-4S] assembly targeting complex"/>
    <property type="evidence" value="ECO:0007669"/>
    <property type="project" value="InterPro"/>
</dbReference>
<evidence type="ECO:0000313" key="16">
    <source>
        <dbReference type="EMBL" id="ETS60280.1"/>
    </source>
</evidence>
<dbReference type="InterPro" id="IPR001680">
    <property type="entry name" value="WD40_rpt"/>
</dbReference>
<keyword evidence="5 13" id="KW-0853">WD repeat</keyword>
<dbReference type="Pfam" id="PF00400">
    <property type="entry name" value="WD40"/>
    <property type="match status" value="5"/>
</dbReference>
<dbReference type="Gene3D" id="3.40.50.300">
    <property type="entry name" value="P-loop containing nucleotide triphosphate hydrolases"/>
    <property type="match status" value="2"/>
</dbReference>
<dbReference type="GO" id="GO:0016226">
    <property type="term" value="P:iron-sulfur cluster assembly"/>
    <property type="evidence" value="ECO:0007669"/>
    <property type="project" value="UniProtKB-UniRule"/>
</dbReference>
<feature type="compositionally biased region" description="Gly residues" evidence="14">
    <location>
        <begin position="2134"/>
        <end position="2146"/>
    </location>
</feature>
<keyword evidence="9" id="KW-0067">ATP-binding</keyword>
<dbReference type="Proteomes" id="UP000019462">
    <property type="component" value="Unassembled WGS sequence"/>
</dbReference>
<dbReference type="CDD" id="cd00200">
    <property type="entry name" value="WD40"/>
    <property type="match status" value="1"/>
</dbReference>
<dbReference type="InterPro" id="IPR036427">
    <property type="entry name" value="Bromodomain-like_sf"/>
</dbReference>
<evidence type="ECO:0000256" key="7">
    <source>
        <dbReference type="ARBA" id="ARBA00022741"/>
    </source>
</evidence>
<evidence type="ECO:0000256" key="5">
    <source>
        <dbReference type="ARBA" id="ARBA00022574"/>
    </source>
</evidence>
<dbReference type="GO" id="GO:0006334">
    <property type="term" value="P:nucleosome assembly"/>
    <property type="evidence" value="ECO:0007669"/>
    <property type="project" value="TreeGrafter"/>
</dbReference>
<evidence type="ECO:0000256" key="2">
    <source>
        <dbReference type="ARBA" id="ARBA00004286"/>
    </source>
</evidence>
<keyword evidence="11" id="KW-0539">Nucleus</keyword>
<evidence type="ECO:0000256" key="6">
    <source>
        <dbReference type="ARBA" id="ARBA00022737"/>
    </source>
</evidence>
<dbReference type="HOGENOM" id="CLU_000536_0_0_1"/>
<dbReference type="GO" id="GO:0005524">
    <property type="term" value="F:ATP binding"/>
    <property type="evidence" value="ECO:0007669"/>
    <property type="project" value="UniProtKB-KW"/>
</dbReference>
<dbReference type="InterPro" id="IPR015943">
    <property type="entry name" value="WD40/YVTN_repeat-like_dom_sf"/>
</dbReference>
<comment type="function">
    <text evidence="12">Essential component of the cytosolic iron-sulfur (Fe/S) protein assembly machinery. Required for the maturation of extramitochondrial Fe/S proteins.</text>
</comment>
<dbReference type="GO" id="GO:0006337">
    <property type="term" value="P:nucleosome disassembly"/>
    <property type="evidence" value="ECO:0007669"/>
    <property type="project" value="TreeGrafter"/>
</dbReference>
<feature type="repeat" description="WD" evidence="13">
    <location>
        <begin position="414"/>
        <end position="433"/>
    </location>
</feature>
<evidence type="ECO:0000256" key="1">
    <source>
        <dbReference type="ARBA" id="ARBA00004123"/>
    </source>
</evidence>
<evidence type="ECO:0000256" key="3">
    <source>
        <dbReference type="ARBA" id="ARBA00006914"/>
    </source>
</evidence>
<evidence type="ECO:0000256" key="12">
    <source>
        <dbReference type="HAMAP-Rule" id="MF_03037"/>
    </source>
</evidence>
<evidence type="ECO:0000256" key="13">
    <source>
        <dbReference type="PROSITE-ProRule" id="PRU00221"/>
    </source>
</evidence>
<dbReference type="InterPro" id="IPR028608">
    <property type="entry name" value="CIAO1/Cia1"/>
</dbReference>
<protein>
    <recommendedName>
        <fullName evidence="12">Probable cytosolic iron-sulfur protein assembly protein 1</fullName>
    </recommendedName>
</protein>
<dbReference type="InterPro" id="IPR003959">
    <property type="entry name" value="ATPase_AAA_core"/>
</dbReference>
<feature type="compositionally biased region" description="Acidic residues" evidence="14">
    <location>
        <begin position="903"/>
        <end position="921"/>
    </location>
</feature>
<feature type="compositionally biased region" description="Polar residues" evidence="14">
    <location>
        <begin position="447"/>
        <end position="472"/>
    </location>
</feature>
<dbReference type="InterPro" id="IPR036322">
    <property type="entry name" value="WD40_repeat_dom_sf"/>
</dbReference>
<feature type="compositionally biased region" description="Low complexity" evidence="14">
    <location>
        <begin position="1903"/>
        <end position="1925"/>
    </location>
</feature>
<evidence type="ECO:0000313" key="17">
    <source>
        <dbReference type="Proteomes" id="UP000019462"/>
    </source>
</evidence>
<dbReference type="SUPFAM" id="SSF47370">
    <property type="entry name" value="Bromodomain"/>
    <property type="match status" value="1"/>
</dbReference>
<reference evidence="16 17" key="1">
    <citation type="journal article" date="2014" name="Genome Announc.">
        <title>Genome sequence of the basidiomycetous fungus Pseudozyma aphidis DSM70725, an efficient producer of biosurfactant mannosylerythritol lipids.</title>
        <authorList>
            <person name="Lorenz S."/>
            <person name="Guenther M."/>
            <person name="Grumaz C."/>
            <person name="Rupp S."/>
            <person name="Zibek S."/>
            <person name="Sohn K."/>
        </authorList>
    </citation>
    <scope>NUCLEOTIDE SEQUENCE [LARGE SCALE GENOMIC DNA]</scope>
    <source>
        <strain evidence="17">ATCC 32657 / CBS 517.83 / DSM 70725 / JCM 10318 / NBRC 10182 / NRRL Y-7954 / St-0401</strain>
    </source>
</reference>
<evidence type="ECO:0000256" key="4">
    <source>
        <dbReference type="ARBA" id="ARBA00022454"/>
    </source>
</evidence>
<dbReference type="InterPro" id="IPR027417">
    <property type="entry name" value="P-loop_NTPase"/>
</dbReference>
<feature type="region of interest" description="Disordered" evidence="14">
    <location>
        <begin position="584"/>
        <end position="625"/>
    </location>
</feature>
<feature type="compositionally biased region" description="Low complexity" evidence="14">
    <location>
        <begin position="1064"/>
        <end position="1096"/>
    </location>
</feature>
<dbReference type="HAMAP" id="MF_03037">
    <property type="entry name" value="ciao1"/>
    <property type="match status" value="1"/>
</dbReference>
<feature type="compositionally biased region" description="Basic residues" evidence="14">
    <location>
        <begin position="959"/>
        <end position="968"/>
    </location>
</feature>
<dbReference type="SUPFAM" id="SSF52540">
    <property type="entry name" value="P-loop containing nucleoside triphosphate hydrolases"/>
    <property type="match status" value="2"/>
</dbReference>
<proteinExistence type="inferred from homology"/>
<dbReference type="PANTHER" id="PTHR23069">
    <property type="entry name" value="AAA DOMAIN-CONTAINING"/>
    <property type="match status" value="1"/>
</dbReference>
<feature type="domain" description="AAA+ ATPase" evidence="15">
    <location>
        <begin position="1245"/>
        <end position="1386"/>
    </location>
</feature>
<dbReference type="FunFam" id="3.40.50.300:FF:001218">
    <property type="entry name" value="AAA family ATPase, putative"/>
    <property type="match status" value="1"/>
</dbReference>
<dbReference type="GO" id="GO:0003682">
    <property type="term" value="F:chromatin binding"/>
    <property type="evidence" value="ECO:0007669"/>
    <property type="project" value="TreeGrafter"/>
</dbReference>
<dbReference type="GO" id="GO:0140674">
    <property type="term" value="F:ATP-dependent histone chaperone activity"/>
    <property type="evidence" value="ECO:0007669"/>
    <property type="project" value="UniProtKB-ARBA"/>
</dbReference>
<feature type="compositionally biased region" description="Basic residues" evidence="14">
    <location>
        <begin position="984"/>
        <end position="996"/>
    </location>
</feature>
<feature type="region of interest" description="Disordered" evidence="14">
    <location>
        <begin position="2109"/>
        <end position="2146"/>
    </location>
</feature>
<feature type="compositionally biased region" description="Low complexity" evidence="14">
    <location>
        <begin position="1860"/>
        <end position="1883"/>
    </location>
</feature>
<feature type="compositionally biased region" description="Low complexity" evidence="14">
    <location>
        <begin position="969"/>
        <end position="978"/>
    </location>
</feature>
<keyword evidence="4" id="KW-0158">Chromosome</keyword>
<dbReference type="PANTHER" id="PTHR23069:SF0">
    <property type="entry name" value="TAT-BINDING HOMOLOG 7"/>
    <property type="match status" value="1"/>
</dbReference>
<dbReference type="PROSITE" id="PS50294">
    <property type="entry name" value="WD_REPEATS_REGION"/>
    <property type="match status" value="4"/>
</dbReference>
<feature type="compositionally biased region" description="Acidic residues" evidence="14">
    <location>
        <begin position="849"/>
        <end position="867"/>
    </location>
</feature>
<feature type="region of interest" description="Disordered" evidence="14">
    <location>
        <begin position="1133"/>
        <end position="1152"/>
    </location>
</feature>
<feature type="region of interest" description="Disordered" evidence="14">
    <location>
        <begin position="1897"/>
        <end position="1957"/>
    </location>
</feature>
<organism evidence="16 17">
    <name type="scientific">Moesziomyces aphidis</name>
    <name type="common">Pseudozyma aphidis</name>
    <dbReference type="NCBI Taxonomy" id="84754"/>
    <lineage>
        <taxon>Eukaryota</taxon>
        <taxon>Fungi</taxon>
        <taxon>Dikarya</taxon>
        <taxon>Basidiomycota</taxon>
        <taxon>Ustilaginomycotina</taxon>
        <taxon>Ustilaginomycetes</taxon>
        <taxon>Ustilaginales</taxon>
        <taxon>Ustilaginaceae</taxon>
        <taxon>Moesziomyces</taxon>
    </lineage>
</organism>
<comment type="similarity">
    <text evidence="12">Belongs to the WD repeat CIA1 family.</text>
</comment>
<dbReference type="SMART" id="SM00382">
    <property type="entry name" value="AAA"/>
    <property type="match status" value="1"/>
</dbReference>
<keyword evidence="8" id="KW-0378">Hydrolase</keyword>
<feature type="region of interest" description="Disordered" evidence="14">
    <location>
        <begin position="2055"/>
        <end position="2087"/>
    </location>
</feature>
<feature type="compositionally biased region" description="Basic and acidic residues" evidence="14">
    <location>
        <begin position="1013"/>
        <end position="1030"/>
    </location>
</feature>
<comment type="subcellular location">
    <subcellularLocation>
        <location evidence="2">Chromosome</location>
    </subcellularLocation>
    <subcellularLocation>
        <location evidence="1">Nucleus</location>
    </subcellularLocation>
</comment>
<sequence>MATAPLHLVANLEGHSSRAWHLAWNPRMPLLASCSGDKDVRLHAYSFVSTTTAEGPSTSKQPAFNLREVIPTGHQRTVRQAAWSPDGKILATASFDSTVGIWERIQDIDGTAELEGSNGSRGPLALSNGGKHVDEPEWDCVGTLEGHESECKSVAFSHTGSVLASCSRDKSVWIWEVQPDAEFECLSVLMEHSQDVKVVAWHPNDEVLASASYDDAIKLYIDDPQDDWFCYTTLTGHESTVWSLSFSPCGNYLASASDDLTVRIWRRLNADECEARGVKPEGKMPGRRGDKWVAVTVLRGDHDRTVYSVSWGVDTASNRNGNLGRLASGGGDGRICVYEISASEDDKQLAPKVELVAKMERAHGSADVNCVAWAPESLNARGGGAQAKIEELLDDGVTPKSAGLSSGLTHQNMSDMLASAGDDGSVKVWTLTTSPLPPPPASASASMSGGSNNNQHPYTSQPHHSSFQSNPPSFHPDPQHQLFPHQHGYGYPSANQAAPDFPQPPFPHHHQAAYQNIAAQPDHAFSHLAPDFDASGTSYTGASNQLPLNNNFAQQLHQPQWDQQVHFAPQSGSEQLHAQAGYVHQPSSYPPQANLSEHPVADDIATPPPQHSQVATPSPPKSTLRVKLKRVTKTNESSAGGQQAQAQLQIEPNSNMSARPSRAAALNASASMSALSDSPASRSLRLRPAKKEPGSEEDYQDVSDHHTNDNRGSHPLRHAHLPNRDSGSISSVDSQETGEHIGEQKASRSSRSSSRKTFPVAIRRSGRNQSRSSSQAPTSSQTPTTSQSLRIHESRPPPPRRSTRRSGDSAPESSQEIVSEQMPSATQRLAGQTRAPSARRSSRRRDADAAEDDDEDADADDDAEGEQDVAVKNDDDDKHHEPEPIMSRSRSGRMRRMAKESMAESDDSEAGRDDDDDEDEEVVRSTRRTSRKLASNSLGGFVAADDEDDEDDEGEYGSRKTRSGRVLRRGNSSSSNRLQEMAAKKRAANGRGRHAKKVIDDEFEMDGDDTPEEDHISGAEDDPLDLHSDEPEGSQGKSYSLRQRKKVNYSLVPPPASPPRDGFGRAIRNNRGRAANGAYEIDPSTTGAAPGSGTGAALPMPFPGRGKKGKEGWDALPSSMTGKDYARIFGDPVDSSDDELQNNALRKPGGPAALGGGGAGGLLGAGGAGGAGGPPGGLTGSGGTDSFGRIKKSGDPLADVDPLGVDMNIDFDSVGGLDGHIQQLKEMVMLPLLYPEVFQRFKVTPPRGVLFHGPPGTGKTLVARALAASCSTEGQQVSFFMRKGADCLSKWVGEAERQLRLLFEEARASQPSIIFFDEIDGLAPVRSSKQDQIHASIVSTMLALMDGMDGRGQVVVIGATNRPDSVDPALRRPGRFDREFYFPLPSLEARKSIINIHTRKWEPPLDDDFKARLAEVTKGYGGADLRALCTEAALNAIQRRYPQIYSTTDRLLLDPASIQVDAKDFMMSVNKIVPSSARASASAAAPLPERLAPLLGNVVQDAISVLDRILPPVSKRNPLEEALWEDDTFVPNGLTSGMSAADMLAGDRGFGREMLLQSFEAQRVYRPRMLVHGEAGMGQGAVGAALLQHLEGYHVQSLDIGTLLGDSARTPEAAIIQLFVEAKRHKPSVLYIPGLVHWARSVSEGVKTTFKALLDGLTDADPVMLLGIAEAPLDELDDEVQSWFNFLDDDLVQIRRPDEESRRAFFKEIFDHVIRPPTEFPDALPRRKRVLEELPKAPPRPPRKLTQAELQQQADNDAKLLEHLKYRLGPVLAELRKKFKKFTRDVWDEYNLRELTQQFEWTREKGKVTIELRYYRPGLAGQQAREDDADDINGMLETEADVAAKRGITAAQFNSPEPSAVAAGEEAADAVGGETEAPSAAAAVAGETGDVEMANGDSAAAVNGSNGAEASGEASSAAADGVAPPSSQPNGVGAAHPNGEADEAGGDASTAAADTTGAAGAATDEYVTRTMPIWTTNLEKMQKRLYYNGYLSCSAFMEDIQKIVENAEEAAEVDQERVFRAHQMRNLAIVLMDQYIDAGFREECDRMALRQMAREQEAREATEKAKQSAEEAAKKAAESAKGERASARIAGKEVDAALLGDAGAIERGAKRQRSASAQADAPAAPAEGSEGSEGVEGGEGGEGGGDVVVVEGGVVATEGVEKEESRKRARVEPAPVHPPLTYTAASYVRLTHHIVASTATYSIDQLARLRAAAFSAIWQHRADWDRDELIGRLIEITAKSQQAVARERSIRQ</sequence>
<dbReference type="FunFam" id="1.10.8.60:FF:000016">
    <property type="entry name" value="ATPase family AAA domain-containing protein 2B"/>
    <property type="match status" value="1"/>
</dbReference>
<keyword evidence="17" id="KW-1185">Reference proteome</keyword>
<dbReference type="Gene3D" id="1.10.8.60">
    <property type="match status" value="1"/>
</dbReference>
<dbReference type="Gene3D" id="2.130.10.10">
    <property type="entry name" value="YVTN repeat-like/Quinoprotein amine dehydrogenase"/>
    <property type="match status" value="1"/>
</dbReference>
<dbReference type="InterPro" id="IPR019775">
    <property type="entry name" value="WD40_repeat_CS"/>
</dbReference>
<feature type="compositionally biased region" description="Low complexity" evidence="14">
    <location>
        <begin position="1946"/>
        <end position="1957"/>
    </location>
</feature>
<comment type="caution">
    <text evidence="16">The sequence shown here is derived from an EMBL/GenBank/DDBJ whole genome shotgun (WGS) entry which is preliminary data.</text>
</comment>
<feature type="repeat" description="WD" evidence="13">
    <location>
        <begin position="234"/>
        <end position="265"/>
    </location>
</feature>
<dbReference type="GO" id="GO:0000785">
    <property type="term" value="C:chromatin"/>
    <property type="evidence" value="ECO:0007669"/>
    <property type="project" value="UniProtKB-ARBA"/>
</dbReference>
<dbReference type="SUPFAM" id="SSF50978">
    <property type="entry name" value="WD40 repeat-like"/>
    <property type="match status" value="1"/>
</dbReference>
<dbReference type="CDD" id="cd19517">
    <property type="entry name" value="RecA-like_Yta7-like"/>
    <property type="match status" value="1"/>
</dbReference>
<dbReference type="Pfam" id="PF00004">
    <property type="entry name" value="AAA"/>
    <property type="match status" value="2"/>
</dbReference>
<dbReference type="GO" id="GO:0005634">
    <property type="term" value="C:nucleus"/>
    <property type="evidence" value="ECO:0007669"/>
    <property type="project" value="UniProtKB-SubCell"/>
</dbReference>
<evidence type="ECO:0000256" key="8">
    <source>
        <dbReference type="ARBA" id="ARBA00022801"/>
    </source>
</evidence>
<evidence type="ECO:0000256" key="9">
    <source>
        <dbReference type="ARBA" id="ARBA00022840"/>
    </source>
</evidence>
<feature type="repeat" description="WD" evidence="13">
    <location>
        <begin position="144"/>
        <end position="178"/>
    </location>
</feature>
<feature type="compositionally biased region" description="Polar residues" evidence="14">
    <location>
        <begin position="725"/>
        <end position="735"/>
    </location>
</feature>
<keyword evidence="10" id="KW-0103">Bromodomain</keyword>
<evidence type="ECO:0000256" key="11">
    <source>
        <dbReference type="ARBA" id="ARBA00023242"/>
    </source>
</evidence>
<feature type="region of interest" description="Disordered" evidence="14">
    <location>
        <begin position="1166"/>
        <end position="1193"/>
    </location>
</feature>
<dbReference type="OrthoDB" id="5421at2759"/>
<gene>
    <name evidence="12" type="primary">CIA1</name>
    <name evidence="16" type="ORF">PaG_05831</name>
</gene>
<feature type="compositionally biased region" description="Low complexity" evidence="14">
    <location>
        <begin position="2114"/>
        <end position="2129"/>
    </location>
</feature>
<evidence type="ECO:0000259" key="15">
    <source>
        <dbReference type="SMART" id="SM00382"/>
    </source>
</evidence>
<feature type="repeat" description="WD" evidence="13">
    <location>
        <begin position="189"/>
        <end position="220"/>
    </location>
</feature>
<keyword evidence="6" id="KW-0677">Repeat</keyword>
<dbReference type="InterPro" id="IPR041569">
    <property type="entry name" value="AAA_lid_3"/>
</dbReference>